<organism evidence="3 4">
    <name type="scientific">Durusdinium trenchii</name>
    <dbReference type="NCBI Taxonomy" id="1381693"/>
    <lineage>
        <taxon>Eukaryota</taxon>
        <taxon>Sar</taxon>
        <taxon>Alveolata</taxon>
        <taxon>Dinophyceae</taxon>
        <taxon>Suessiales</taxon>
        <taxon>Symbiodiniaceae</taxon>
        <taxon>Durusdinium</taxon>
    </lineage>
</organism>
<evidence type="ECO:0000256" key="1">
    <source>
        <dbReference type="SAM" id="MobiDB-lite"/>
    </source>
</evidence>
<evidence type="ECO:0000313" key="3">
    <source>
        <dbReference type="EMBL" id="CAK9111328.1"/>
    </source>
</evidence>
<feature type="compositionally biased region" description="Low complexity" evidence="1">
    <location>
        <begin position="157"/>
        <end position="173"/>
    </location>
</feature>
<keyword evidence="4" id="KW-1185">Reference proteome</keyword>
<dbReference type="EMBL" id="CAXAMM010043696">
    <property type="protein sequence ID" value="CAK9111328.1"/>
    <property type="molecule type" value="Genomic_DNA"/>
</dbReference>
<sequence length="333" mass="36741">MDAFPPVFFGLDREDDIKVIGPAPGLAPEVISAHSGDPQRLAGPLPEIVDGLKFALQDPFFNRVDAGWISLFVGVPRRPLMISFQPCQETPVAPRACAESWRAIEAPAPTNESKACKRRTPLTPGLVDFNAAAKEPGRTRKPRPRIDQGSCCMSTEAPSPSMSDASSTTTASTKGLRKNSHRKGVAEVVAEYTLLVPEEHLTAFGFTPKLYGRNGENMKKIVAACGGKAKVRLRGQGSGFLEFRKREAQMPLHLYLSCPTRECYEVGHSEVKQLLKRLEMKFHRFCSENNLPAPIQFFTHAKIIDRCAPKLGCEKSLKPWCAHRPPASQSFFI</sequence>
<feature type="domain" description="KHDC4/BBP-like KH-domain type I" evidence="2">
    <location>
        <begin position="203"/>
        <end position="276"/>
    </location>
</feature>
<accession>A0ABP0SG53</accession>
<dbReference type="PANTHER" id="PTHR15744:SF0">
    <property type="entry name" value="KH HOMOLOGY DOMAIN-CONTAINING PROTEIN 4"/>
    <property type="match status" value="1"/>
</dbReference>
<dbReference type="PANTHER" id="PTHR15744">
    <property type="entry name" value="BLOM7"/>
    <property type="match status" value="1"/>
</dbReference>
<protein>
    <recommendedName>
        <fullName evidence="2">KHDC4/BBP-like KH-domain type I domain-containing protein</fullName>
    </recommendedName>
</protein>
<dbReference type="Gene3D" id="3.30.1370.10">
    <property type="entry name" value="K Homology domain, type 1"/>
    <property type="match status" value="1"/>
</dbReference>
<feature type="region of interest" description="Disordered" evidence="1">
    <location>
        <begin position="131"/>
        <end position="182"/>
    </location>
</feature>
<proteinExistence type="predicted"/>
<dbReference type="Proteomes" id="UP001642464">
    <property type="component" value="Unassembled WGS sequence"/>
</dbReference>
<evidence type="ECO:0000259" key="2">
    <source>
        <dbReference type="Pfam" id="PF22675"/>
    </source>
</evidence>
<comment type="caution">
    <text evidence="3">The sequence shown here is derived from an EMBL/GenBank/DDBJ whole genome shotgun (WGS) entry which is preliminary data.</text>
</comment>
<dbReference type="InterPro" id="IPR036612">
    <property type="entry name" value="KH_dom_type_1_sf"/>
</dbReference>
<gene>
    <name evidence="3" type="ORF">SCF082_LOCUS51682</name>
</gene>
<dbReference type="Pfam" id="PF22675">
    <property type="entry name" value="KH-I_KHDC4-BBP"/>
    <property type="match status" value="1"/>
</dbReference>
<dbReference type="InterPro" id="IPR031121">
    <property type="entry name" value="RIK/BLOM7"/>
</dbReference>
<dbReference type="InterPro" id="IPR055256">
    <property type="entry name" value="KH_1_KHDC4/BBP-like"/>
</dbReference>
<reference evidence="3 4" key="1">
    <citation type="submission" date="2024-02" db="EMBL/GenBank/DDBJ databases">
        <authorList>
            <person name="Chen Y."/>
            <person name="Shah S."/>
            <person name="Dougan E. K."/>
            <person name="Thang M."/>
            <person name="Chan C."/>
        </authorList>
    </citation>
    <scope>NUCLEOTIDE SEQUENCE [LARGE SCALE GENOMIC DNA]</scope>
</reference>
<dbReference type="SUPFAM" id="SSF54791">
    <property type="entry name" value="Eukaryotic type KH-domain (KH-domain type I)"/>
    <property type="match status" value="1"/>
</dbReference>
<name>A0ABP0SG53_9DINO</name>
<evidence type="ECO:0000313" key="4">
    <source>
        <dbReference type="Proteomes" id="UP001642464"/>
    </source>
</evidence>